<dbReference type="AlphaFoldDB" id="A0AAW0PC44"/>
<gene>
    <name evidence="2" type="ORF">WMY93_011270</name>
</gene>
<dbReference type="InterPro" id="IPR011604">
    <property type="entry name" value="PDDEXK-like_dom_sf"/>
</dbReference>
<evidence type="ECO:0000313" key="3">
    <source>
        <dbReference type="Proteomes" id="UP001460270"/>
    </source>
</evidence>
<organism evidence="2 3">
    <name type="scientific">Mugilogobius chulae</name>
    <name type="common">yellowstripe goby</name>
    <dbReference type="NCBI Taxonomy" id="88201"/>
    <lineage>
        <taxon>Eukaryota</taxon>
        <taxon>Metazoa</taxon>
        <taxon>Chordata</taxon>
        <taxon>Craniata</taxon>
        <taxon>Vertebrata</taxon>
        <taxon>Euteleostomi</taxon>
        <taxon>Actinopterygii</taxon>
        <taxon>Neopterygii</taxon>
        <taxon>Teleostei</taxon>
        <taxon>Neoteleostei</taxon>
        <taxon>Acanthomorphata</taxon>
        <taxon>Gobiaria</taxon>
        <taxon>Gobiiformes</taxon>
        <taxon>Gobioidei</taxon>
        <taxon>Gobiidae</taxon>
        <taxon>Gobionellinae</taxon>
        <taxon>Mugilogobius</taxon>
    </lineage>
</organism>
<feature type="domain" description="YqaJ viral recombinase" evidence="1">
    <location>
        <begin position="90"/>
        <end position="232"/>
    </location>
</feature>
<dbReference type="PANTHER" id="PTHR46609:SF7">
    <property type="match status" value="1"/>
</dbReference>
<dbReference type="Proteomes" id="UP001460270">
    <property type="component" value="Unassembled WGS sequence"/>
</dbReference>
<reference evidence="3" key="1">
    <citation type="submission" date="2024-04" db="EMBL/GenBank/DDBJ databases">
        <title>Salinicola lusitanus LLJ914,a marine bacterium isolated from the Okinawa Trough.</title>
        <authorList>
            <person name="Li J."/>
        </authorList>
    </citation>
    <scope>NUCLEOTIDE SEQUENCE [LARGE SCALE GENOMIC DNA]</scope>
</reference>
<dbReference type="GO" id="GO:0006281">
    <property type="term" value="P:DNA repair"/>
    <property type="evidence" value="ECO:0007669"/>
    <property type="project" value="UniProtKB-ARBA"/>
</dbReference>
<dbReference type="InterPro" id="IPR019080">
    <property type="entry name" value="YqaJ_viral_recombinase"/>
</dbReference>
<name>A0AAW0PC44_9GOBI</name>
<evidence type="ECO:0000259" key="1">
    <source>
        <dbReference type="Pfam" id="PF09588"/>
    </source>
</evidence>
<dbReference type="CDD" id="cd22343">
    <property type="entry name" value="PDDEXK_lambda_exonuclease-like"/>
    <property type="match status" value="1"/>
</dbReference>
<sequence length="232" mass="26021">MSVVPPVLSCTETEQKWHKPRTMGVKPGPVNAMVVVKAKPGATATTGIRFICLSFCANISEQLHLHSLRVTWPQSRHIEVSTRVQSATPEWHLLRRERVTASHFREVCHVRGEKSAENLAERILRGTKQTVLMKRGLDMESGALKEYAAMKNLNLSQCGPVIHPDAPWLGASPDGLIYDPLERPKCGLVEMKCPNVQSYIDCGYLTVDQGQHKLKESHAYYWQVQGQLLVTE</sequence>
<dbReference type="SUPFAM" id="SSF52980">
    <property type="entry name" value="Restriction endonuclease-like"/>
    <property type="match status" value="1"/>
</dbReference>
<accession>A0AAW0PC44</accession>
<evidence type="ECO:0000313" key="2">
    <source>
        <dbReference type="EMBL" id="KAK7915509.1"/>
    </source>
</evidence>
<protein>
    <recommendedName>
        <fullName evidence="1">YqaJ viral recombinase domain-containing protein</fullName>
    </recommendedName>
</protein>
<dbReference type="PANTHER" id="PTHR46609">
    <property type="entry name" value="EXONUCLEASE, PHAGE-TYPE/RECB, C-TERMINAL DOMAIN-CONTAINING PROTEIN"/>
    <property type="match status" value="1"/>
</dbReference>
<keyword evidence="3" id="KW-1185">Reference proteome</keyword>
<dbReference type="Gene3D" id="3.90.320.10">
    <property type="match status" value="1"/>
</dbReference>
<dbReference type="InterPro" id="IPR011335">
    <property type="entry name" value="Restrct_endonuc-II-like"/>
</dbReference>
<dbReference type="Pfam" id="PF09588">
    <property type="entry name" value="YqaJ"/>
    <property type="match status" value="1"/>
</dbReference>
<dbReference type="EMBL" id="JBBPFD010000008">
    <property type="protein sequence ID" value="KAK7915509.1"/>
    <property type="molecule type" value="Genomic_DNA"/>
</dbReference>
<dbReference type="InterPro" id="IPR051703">
    <property type="entry name" value="NF-kappa-B_Signaling_Reg"/>
</dbReference>
<comment type="caution">
    <text evidence="2">The sequence shown here is derived from an EMBL/GenBank/DDBJ whole genome shotgun (WGS) entry which is preliminary data.</text>
</comment>
<proteinExistence type="predicted"/>